<accession>A0AAU7E967</accession>
<proteinExistence type="predicted"/>
<gene>
    <name evidence="1" type="ORF">AAH949_02755</name>
</gene>
<evidence type="ECO:0008006" key="2">
    <source>
        <dbReference type="Google" id="ProtNLM"/>
    </source>
</evidence>
<dbReference type="EMBL" id="CP155620">
    <property type="protein sequence ID" value="XBJ29773.1"/>
    <property type="molecule type" value="Genomic_DNA"/>
</dbReference>
<dbReference type="RefSeq" id="WP_134238443.1">
    <property type="nucleotide sequence ID" value="NZ_CP155620.1"/>
</dbReference>
<evidence type="ECO:0000313" key="1">
    <source>
        <dbReference type="EMBL" id="XBJ29773.1"/>
    </source>
</evidence>
<protein>
    <recommendedName>
        <fullName evidence="2">Clan AA aspartic protease</fullName>
    </recommendedName>
</protein>
<organism evidence="1">
    <name type="scientific">Campylobacter sp. CCS1377</name>
    <dbReference type="NCBI Taxonomy" id="3158229"/>
    <lineage>
        <taxon>Bacteria</taxon>
        <taxon>Pseudomonadati</taxon>
        <taxon>Campylobacterota</taxon>
        <taxon>Epsilonproteobacteria</taxon>
        <taxon>Campylobacterales</taxon>
        <taxon>Campylobacteraceae</taxon>
        <taxon>Campylobacter</taxon>
    </lineage>
</organism>
<dbReference type="AlphaFoldDB" id="A0AAU7E967"/>
<name>A0AAU7E967_9BACT</name>
<sequence length="309" mass="36546">MFFSLRRFMHQLLICVILEERNNIVRTHSVKNGQIIEMDEKTFDSQDRLIAYIQSLIKNTQLYYISVFFSDVSQGIFLESIHNTNKQNEMKNIQYLNIENMQIYASLKSIEQYKKIFTGGGVDFIFSPFALLHYCVKKEKILNKDLITLCIYKHSDCIAVVIFKANKVVFGSFFETRMKEFPEIISDDKNEAIEEGLEFSIDEEYDVKELDSMLKDKLEHLEEQQQNEKLEDFGNDMVVCRYIISSIEEFYNNPNYKSNFIDEFVIFDNENISKATLEYIENEIFLTPQVIKVDTLELMNELMRKELKI</sequence>
<reference evidence="1" key="1">
    <citation type="submission" date="2024-05" db="EMBL/GenBank/DDBJ databases">
        <title>Campylobacter coli isolated from environmental waters in Slovenia.</title>
        <authorList>
            <person name="Zautner A.E."/>
            <person name="Bunk B."/>
            <person name="Riedel T."/>
            <person name="Sproeer C."/>
        </authorList>
    </citation>
    <scope>NUCLEOTIDE SEQUENCE</scope>
    <source>
        <strain evidence="1">CCS1377</strain>
    </source>
</reference>